<keyword evidence="3 6" id="KW-0479">Metal-binding</keyword>
<evidence type="ECO:0000256" key="1">
    <source>
        <dbReference type="ARBA" id="ARBA00022448"/>
    </source>
</evidence>
<dbReference type="Pfam" id="PF13442">
    <property type="entry name" value="Cytochrome_CBB3"/>
    <property type="match status" value="1"/>
</dbReference>
<evidence type="ECO:0000256" key="4">
    <source>
        <dbReference type="ARBA" id="ARBA00022982"/>
    </source>
</evidence>
<proteinExistence type="predicted"/>
<keyword evidence="5 6" id="KW-0408">Iron</keyword>
<sequence length="136" mass="14075">MNSSTHEGRRPAPATPLLPLVGALSLLAPASALAAGDPAKGEATFKAQCAMCHAVTPGTNRVGPSLSGVAGRTSASAPRFAYSPAMKKAALTWDARTLDTFLTRPAKLVPGTRMTFAGQPNPATRQNLVAYLFSLK</sequence>
<dbReference type="EMBL" id="JALHLF010000210">
    <property type="protein sequence ID" value="MCJ2185070.1"/>
    <property type="molecule type" value="Genomic_DNA"/>
</dbReference>
<dbReference type="InterPro" id="IPR009056">
    <property type="entry name" value="Cyt_c-like_dom"/>
</dbReference>
<evidence type="ECO:0000256" key="7">
    <source>
        <dbReference type="SAM" id="SignalP"/>
    </source>
</evidence>
<dbReference type="InterPro" id="IPR002327">
    <property type="entry name" value="Cyt_c_1A/1B"/>
</dbReference>
<feature type="signal peptide" evidence="7">
    <location>
        <begin position="1"/>
        <end position="34"/>
    </location>
</feature>
<keyword evidence="10" id="KW-1185">Reference proteome</keyword>
<keyword evidence="4" id="KW-0249">Electron transport</keyword>
<dbReference type="PRINTS" id="PR00604">
    <property type="entry name" value="CYTCHRMECIAB"/>
</dbReference>
<dbReference type="PROSITE" id="PS51007">
    <property type="entry name" value="CYTC"/>
    <property type="match status" value="1"/>
</dbReference>
<evidence type="ECO:0000256" key="5">
    <source>
        <dbReference type="ARBA" id="ARBA00023004"/>
    </source>
</evidence>
<dbReference type="InterPro" id="IPR036909">
    <property type="entry name" value="Cyt_c-like_dom_sf"/>
</dbReference>
<accession>A0ABT0BJE3</accession>
<evidence type="ECO:0000256" key="2">
    <source>
        <dbReference type="ARBA" id="ARBA00022617"/>
    </source>
</evidence>
<dbReference type="RefSeq" id="WP_244024486.1">
    <property type="nucleotide sequence ID" value="NZ_JALHLF010000210.1"/>
</dbReference>
<protein>
    <submittedName>
        <fullName evidence="9">C-type cytochrome</fullName>
    </submittedName>
</protein>
<evidence type="ECO:0000256" key="6">
    <source>
        <dbReference type="PROSITE-ProRule" id="PRU00433"/>
    </source>
</evidence>
<feature type="chain" id="PRO_5046269847" evidence="7">
    <location>
        <begin position="35"/>
        <end position="136"/>
    </location>
</feature>
<feature type="domain" description="Cytochrome c" evidence="8">
    <location>
        <begin position="36"/>
        <end position="136"/>
    </location>
</feature>
<evidence type="ECO:0000313" key="10">
    <source>
        <dbReference type="Proteomes" id="UP001162881"/>
    </source>
</evidence>
<keyword evidence="1" id="KW-0813">Transport</keyword>
<evidence type="ECO:0000256" key="3">
    <source>
        <dbReference type="ARBA" id="ARBA00022723"/>
    </source>
</evidence>
<reference evidence="9" key="1">
    <citation type="submission" date="2022-03" db="EMBL/GenBank/DDBJ databases">
        <title>Identification of a novel bacterium isolated from mangrove sediments.</title>
        <authorList>
            <person name="Pan X."/>
        </authorList>
    </citation>
    <scope>NUCLEOTIDE SEQUENCE</scope>
    <source>
        <strain evidence="9">B1949</strain>
    </source>
</reference>
<evidence type="ECO:0000313" key="9">
    <source>
        <dbReference type="EMBL" id="MCJ2185070.1"/>
    </source>
</evidence>
<keyword evidence="7" id="KW-0732">Signal</keyword>
<evidence type="ECO:0000259" key="8">
    <source>
        <dbReference type="PROSITE" id="PS51007"/>
    </source>
</evidence>
<name>A0ABT0BJE3_9SPHN</name>
<dbReference type="Proteomes" id="UP001162881">
    <property type="component" value="Unassembled WGS sequence"/>
</dbReference>
<comment type="caution">
    <text evidence="9">The sequence shown here is derived from an EMBL/GenBank/DDBJ whole genome shotgun (WGS) entry which is preliminary data.</text>
</comment>
<dbReference type="SUPFAM" id="SSF46626">
    <property type="entry name" value="Cytochrome c"/>
    <property type="match status" value="1"/>
</dbReference>
<keyword evidence="2 6" id="KW-0349">Heme</keyword>
<dbReference type="Gene3D" id="1.10.760.10">
    <property type="entry name" value="Cytochrome c-like domain"/>
    <property type="match status" value="1"/>
</dbReference>
<gene>
    <name evidence="9" type="ORF">MTR62_20620</name>
</gene>
<organism evidence="9 10">
    <name type="scientific">Novosphingobium organovorum</name>
    <dbReference type="NCBI Taxonomy" id="2930092"/>
    <lineage>
        <taxon>Bacteria</taxon>
        <taxon>Pseudomonadati</taxon>
        <taxon>Pseudomonadota</taxon>
        <taxon>Alphaproteobacteria</taxon>
        <taxon>Sphingomonadales</taxon>
        <taxon>Sphingomonadaceae</taxon>
        <taxon>Novosphingobium</taxon>
    </lineage>
</organism>
<dbReference type="PANTHER" id="PTHR11961">
    <property type="entry name" value="CYTOCHROME C"/>
    <property type="match status" value="1"/>
</dbReference>